<comment type="caution">
    <text evidence="2">The sequence shown here is derived from an EMBL/GenBank/DDBJ whole genome shotgun (WGS) entry which is preliminary data.</text>
</comment>
<dbReference type="Gene3D" id="3.90.1200.10">
    <property type="match status" value="1"/>
</dbReference>
<dbReference type="Pfam" id="PF01636">
    <property type="entry name" value="APH"/>
    <property type="match status" value="1"/>
</dbReference>
<proteinExistence type="predicted"/>
<dbReference type="Proteomes" id="UP000290106">
    <property type="component" value="Unassembled WGS sequence"/>
</dbReference>
<dbReference type="AlphaFoldDB" id="A0A4Q1RJW9"/>
<name>A0A4Q1RJW9_9FIRM</name>
<dbReference type="SUPFAM" id="SSF56112">
    <property type="entry name" value="Protein kinase-like (PK-like)"/>
    <property type="match status" value="1"/>
</dbReference>
<evidence type="ECO:0000313" key="2">
    <source>
        <dbReference type="EMBL" id="RXS76032.1"/>
    </source>
</evidence>
<reference evidence="2 3" key="1">
    <citation type="submission" date="2019-01" db="EMBL/GenBank/DDBJ databases">
        <title>Blautia sp. nov. KGMB01111 isolated human feces.</title>
        <authorList>
            <person name="Park J.-E."/>
            <person name="Kim J.-S."/>
            <person name="Park S.-H."/>
        </authorList>
    </citation>
    <scope>NUCLEOTIDE SEQUENCE [LARGE SCALE GENOMIC DNA]</scope>
    <source>
        <strain evidence="2 3">KGMB01111</strain>
    </source>
</reference>
<accession>A0A4Q1RJW9</accession>
<protein>
    <recommendedName>
        <fullName evidence="1">Aminoglycoside phosphotransferase domain-containing protein</fullName>
    </recommendedName>
</protein>
<dbReference type="GO" id="GO:0042601">
    <property type="term" value="C:endospore-forming forespore"/>
    <property type="evidence" value="ECO:0007669"/>
    <property type="project" value="TreeGrafter"/>
</dbReference>
<evidence type="ECO:0000313" key="3">
    <source>
        <dbReference type="Proteomes" id="UP000290106"/>
    </source>
</evidence>
<dbReference type="RefSeq" id="WP_164979711.1">
    <property type="nucleotide sequence ID" value="NZ_SDKC01000001.1"/>
</dbReference>
<organism evidence="2 3">
    <name type="scientific">Blautia faecicola</name>
    <dbReference type="NCBI Taxonomy" id="2509240"/>
    <lineage>
        <taxon>Bacteria</taxon>
        <taxon>Bacillati</taxon>
        <taxon>Bacillota</taxon>
        <taxon>Clostridia</taxon>
        <taxon>Lachnospirales</taxon>
        <taxon>Lachnospiraceae</taxon>
        <taxon>Blautia</taxon>
    </lineage>
</organism>
<dbReference type="InterPro" id="IPR002575">
    <property type="entry name" value="Aminoglycoside_PTrfase"/>
</dbReference>
<evidence type="ECO:0000259" key="1">
    <source>
        <dbReference type="Pfam" id="PF01636"/>
    </source>
</evidence>
<keyword evidence="3" id="KW-1185">Reference proteome</keyword>
<dbReference type="EMBL" id="SDKC01000001">
    <property type="protein sequence ID" value="RXS76032.1"/>
    <property type="molecule type" value="Genomic_DNA"/>
</dbReference>
<dbReference type="PANTHER" id="PTHR39179:SF1">
    <property type="entry name" value="SPORE COAT PROTEIN I"/>
    <property type="match status" value="1"/>
</dbReference>
<feature type="domain" description="Aminoglycoside phosphotransferase" evidence="1">
    <location>
        <begin position="45"/>
        <end position="256"/>
    </location>
</feature>
<sequence>MYDRGLGVLEQYGLTAETVLRGRGALICQTEEGWKSIREYWGSPGRMEQQRKVQKHCREAGFLLVDQVLENREGQVVTTGEDGIPYVVKEWFQGNECNTRSREDILKSLEAMAQLHTVMQMEREDGMPGTNLLEECRKHNRELRKTRKFVQKKKMKNPFEELLAASITPFLEAGEMMVRELENSGYEHFREEHSQAVCHGDCNQHNIIFSREGAGFMNFEHCHYEPQTEDLCLFMRKILEKNNWDPALGRQMVEQYSRKRPLSDGEFRNLKLRLSYPWRYWKLVNYYAANQKVWISRKNIEKIEQATALWKPWQHFLRSFS</sequence>
<gene>
    <name evidence="2" type="ORF">ETP43_13030</name>
</gene>
<dbReference type="Gene3D" id="3.30.200.20">
    <property type="entry name" value="Phosphorylase Kinase, domain 1"/>
    <property type="match status" value="1"/>
</dbReference>
<dbReference type="PANTHER" id="PTHR39179">
    <property type="entry name" value="SPORE COAT PROTEIN I"/>
    <property type="match status" value="1"/>
</dbReference>
<dbReference type="InterPro" id="IPR011009">
    <property type="entry name" value="Kinase-like_dom_sf"/>
</dbReference>
<dbReference type="InterPro" id="IPR047175">
    <property type="entry name" value="CotS-like"/>
</dbReference>